<dbReference type="SUPFAM" id="SSF48371">
    <property type="entry name" value="ARM repeat"/>
    <property type="match status" value="1"/>
</dbReference>
<dbReference type="Gene3D" id="3.40.220.10">
    <property type="entry name" value="Leucine Aminopeptidase, subunit E, domain 1"/>
    <property type="match status" value="1"/>
</dbReference>
<feature type="region of interest" description="Disordered" evidence="4">
    <location>
        <begin position="777"/>
        <end position="807"/>
    </location>
</feature>
<evidence type="ECO:0000313" key="7">
    <source>
        <dbReference type="EMBL" id="SVA32144.1"/>
    </source>
</evidence>
<evidence type="ECO:0000256" key="4">
    <source>
        <dbReference type="SAM" id="MobiDB-lite"/>
    </source>
</evidence>
<dbReference type="PANTHER" id="PTHR11106">
    <property type="entry name" value="GANGLIOSIDE INDUCED DIFFERENTIATION ASSOCIATED PROTEIN 2-RELATED"/>
    <property type="match status" value="1"/>
</dbReference>
<dbReference type="PANTHER" id="PTHR11106:SF27">
    <property type="entry name" value="MACRO DOMAIN-CONTAINING PROTEIN"/>
    <property type="match status" value="1"/>
</dbReference>
<dbReference type="SUPFAM" id="SSF52949">
    <property type="entry name" value="Macro domain-like"/>
    <property type="match status" value="1"/>
</dbReference>
<dbReference type="GO" id="GO:0020037">
    <property type="term" value="F:heme binding"/>
    <property type="evidence" value="ECO:0007669"/>
    <property type="project" value="InterPro"/>
</dbReference>
<dbReference type="PROSITE" id="PS51154">
    <property type="entry name" value="MACRO"/>
    <property type="match status" value="1"/>
</dbReference>
<evidence type="ECO:0000259" key="6">
    <source>
        <dbReference type="PROSITE" id="PS51154"/>
    </source>
</evidence>
<gene>
    <name evidence="7" type="ORF">METZ01_LOCUS84998</name>
</gene>
<accession>A0A381UW15</accession>
<dbReference type="Pfam" id="PF20254">
    <property type="entry name" value="DMFA2_C"/>
    <property type="match status" value="1"/>
</dbReference>
<dbReference type="InterPro" id="IPR009056">
    <property type="entry name" value="Cyt_c-like_dom"/>
</dbReference>
<dbReference type="Pfam" id="PF00034">
    <property type="entry name" value="Cytochrom_C"/>
    <property type="match status" value="1"/>
</dbReference>
<organism evidence="7">
    <name type="scientific">marine metagenome</name>
    <dbReference type="NCBI Taxonomy" id="408172"/>
    <lineage>
        <taxon>unclassified sequences</taxon>
        <taxon>metagenomes</taxon>
        <taxon>ecological metagenomes</taxon>
    </lineage>
</organism>
<dbReference type="InterPro" id="IPR002589">
    <property type="entry name" value="Macro_dom"/>
</dbReference>
<dbReference type="SUPFAM" id="SSF52317">
    <property type="entry name" value="Class I glutamine amidotransferase-like"/>
    <property type="match status" value="1"/>
</dbReference>
<dbReference type="Gene3D" id="1.25.10.10">
    <property type="entry name" value="Leucine-rich Repeat Variant"/>
    <property type="match status" value="1"/>
</dbReference>
<dbReference type="InterPro" id="IPR043472">
    <property type="entry name" value="Macro_dom-like"/>
</dbReference>
<name>A0A381UW15_9ZZZZ</name>
<dbReference type="InterPro" id="IPR016024">
    <property type="entry name" value="ARM-type_fold"/>
</dbReference>
<keyword evidence="3" id="KW-0408">Iron</keyword>
<dbReference type="SUPFAM" id="SSF46626">
    <property type="entry name" value="Cytochrome c"/>
    <property type="match status" value="1"/>
</dbReference>
<evidence type="ECO:0000259" key="5">
    <source>
        <dbReference type="PROSITE" id="PS51007"/>
    </source>
</evidence>
<keyword evidence="2" id="KW-0479">Metal-binding</keyword>
<dbReference type="InterPro" id="IPR055557">
    <property type="entry name" value="DUF7133"/>
</dbReference>
<dbReference type="GO" id="GO:0009055">
    <property type="term" value="F:electron transfer activity"/>
    <property type="evidence" value="ECO:0007669"/>
    <property type="project" value="InterPro"/>
</dbReference>
<dbReference type="Pfam" id="PF01661">
    <property type="entry name" value="Macro"/>
    <property type="match status" value="1"/>
</dbReference>
<dbReference type="SMART" id="SM00506">
    <property type="entry name" value="A1pp"/>
    <property type="match status" value="1"/>
</dbReference>
<reference evidence="7" key="1">
    <citation type="submission" date="2018-05" db="EMBL/GenBank/DDBJ databases">
        <authorList>
            <person name="Lanie J.A."/>
            <person name="Ng W.-L."/>
            <person name="Kazmierczak K.M."/>
            <person name="Andrzejewski T.M."/>
            <person name="Davidsen T.M."/>
            <person name="Wayne K.J."/>
            <person name="Tettelin H."/>
            <person name="Glass J.I."/>
            <person name="Rusch D."/>
            <person name="Podicherti R."/>
            <person name="Tsui H.-C.T."/>
            <person name="Winkler M.E."/>
        </authorList>
    </citation>
    <scope>NUCLEOTIDE SEQUENCE</scope>
</reference>
<keyword evidence="1" id="KW-0349">Heme</keyword>
<dbReference type="GO" id="GO:0046872">
    <property type="term" value="F:metal ion binding"/>
    <property type="evidence" value="ECO:0007669"/>
    <property type="project" value="UniProtKB-KW"/>
</dbReference>
<dbReference type="InterPro" id="IPR011042">
    <property type="entry name" value="6-blade_b-propeller_TolB-like"/>
</dbReference>
<dbReference type="Gene3D" id="2.120.10.30">
    <property type="entry name" value="TolB, C-terminal domain"/>
    <property type="match status" value="1"/>
</dbReference>
<feature type="domain" description="Cytochrome c" evidence="5">
    <location>
        <begin position="1443"/>
        <end position="1535"/>
    </location>
</feature>
<dbReference type="Pfam" id="PF23500">
    <property type="entry name" value="DUF7133"/>
    <property type="match status" value="1"/>
</dbReference>
<dbReference type="InterPro" id="IPR029062">
    <property type="entry name" value="Class_I_gatase-like"/>
</dbReference>
<dbReference type="EMBL" id="UINC01007228">
    <property type="protein sequence ID" value="SVA32144.1"/>
    <property type="molecule type" value="Genomic_DNA"/>
</dbReference>
<evidence type="ECO:0000256" key="3">
    <source>
        <dbReference type="ARBA" id="ARBA00023004"/>
    </source>
</evidence>
<dbReference type="Gene3D" id="2.60.120.260">
    <property type="entry name" value="Galactose-binding domain-like"/>
    <property type="match status" value="1"/>
</dbReference>
<protein>
    <recommendedName>
        <fullName evidence="8">Cytochrome c domain-containing protein</fullName>
    </recommendedName>
</protein>
<proteinExistence type="predicted"/>
<evidence type="ECO:0008006" key="8">
    <source>
        <dbReference type="Google" id="ProtNLM"/>
    </source>
</evidence>
<sequence>MNRINLQLGDITQLEVDAIVNAANEQLSPGFGVDGAIHTAAGPGLADECETLGGCPTGEARITGGHNLKAKHVIHTVGPKWSKRMDSFYRAILAILLVTPISATAEPFIHGYPGKRSYVAGEEVTFHLSTDTAKVDVEIARIGSQRKVVWSKKGIPAWQHPVPKHASSHGCDWPATFSVKIPESWASGCYEAWTRSGETQGNRMFFVVRSSHPGREAKILLQLATNTYNAYNGFGGFSLYTYWGPAHWDKKHEPGDELGRRVSFQRPFSGIDRNWELPFIRWSERAGYKIDYAINSDLEFHPEILEHYKLVLSVGHDEYWSAPMRDHLEAYIANGGNVAFFSGNTCCWQVRSEDGGNDLVCWKEAYEQDPLYKPDGQPLLSTLWSHHLVKRPENQLTGVGFLRGGFHRFRDGIPNGSGAYQVHRPDHWVFKETGLEEGMEFGGGNTIVGYECDGCEFTMVDGRPVPTGRDGTPKNFTILATAPARWGEGDLGWYKPAHELWKTNEHEHGCMGIYTVPGGGTVFTAATTDWSHGLAPGAGRGGLANANGPLGPGHETGVFEGGTWNILRNHFSGKVVDEYGKPLSHTLTIEFGAADADAHITNWGKAPQASYINRKAPPGAGNNALMNDMLYSSGVPREQAGVRVSGLPEGEYEVFALLRHFFAAESQRYAWAIGIDLDRVKGNGFTASGGSRTEWEEATPQQAGNYARARVQISNPQDALTMLYDNLDESFSDVMGFQIARVTGPEDSESGFRIQFDCGGWDSTDHVDRITRNVLNRLSGEAPPPPPPSRTGAVPAERPAIRPPSALNGWADWKRGEKIFENVVIPPAPPLSPEEQLATFKMAPGYRVELVAAEPMIADPVFFEFDADGRIWVLEYRGYMRDLAGTGEADPICRLMVLEDTNADGRSDKSTVYLDELVMPRSFAFVEGGVLLAEPPHLWFCQDHDGDLVCDRKRKVGNYGVAGNPQHTANGLRRGIDNWLHSADWAKRHRLREGELIEEDAIHRGQFGVSFDNLGRFYTCRESTAAMMDYMPEEYARRHPGLRDFANRNGGPGRLGVGAVISGQAQEVFPIRPTPQITLGGLELRDDGTLRTYTIASGTCVYRGDQFPDDARENLFVPEAGGHLIGRLVVADGLTPQAKRHYPAGQELLASTDERFRPINARTGPDGALYIADMYKGVIEHVIFLVPWITDQVKARNLESGIDLGRIWRIVATDRPISYESPVLSKRSAPQLVEALSHPNGWRRDTAQRLLVDRCLTEAVPPLKKLALEGESYLGRMHALWTLEGLGALDWSTASEALKHEHGHVRATALRVMDKIMTDQLRPKTVAEIAVLTGERGESNSEVLQQALITLSAAAAEPDDFRLLLQLVAKRPDDLGRTAALTGIAGREADCIEVAMQPVEGVPQVLREQFVRDLTALIEITRTGSDAAEPKVNYESLTADQVERAKLGTEKYTVLCASCHHPHGLGTPGVAPRLAKSEWVTGSPERLAQIVLRGLVGPIEVSGQEWNLHMPGIGSSGAVDDDDLAAILTFIRRAWGNTADPVDPDLIARERKASADRRFPWTAPELAGKDAPSGPEPIRPDDKGQFTLYSKTAQLFAKQLRYHPDLDLIGPWVNESDAALWQVDLPAAGRYRVHLLHAMDDNNAGNTWMIKSDLGVLEGKVSTTGGFDKFIEKEVGFIELKKGSNRILMRPAGTLKGEMIDLRSIRFEPHSNDSGE</sequence>
<dbReference type="PROSITE" id="PS51007">
    <property type="entry name" value="CYTC"/>
    <property type="match status" value="1"/>
</dbReference>
<feature type="domain" description="Macro" evidence="6">
    <location>
        <begin position="1"/>
        <end position="148"/>
    </location>
</feature>
<evidence type="ECO:0000256" key="2">
    <source>
        <dbReference type="ARBA" id="ARBA00022723"/>
    </source>
</evidence>
<dbReference type="InterPro" id="IPR011989">
    <property type="entry name" value="ARM-like"/>
</dbReference>
<evidence type="ECO:0000256" key="1">
    <source>
        <dbReference type="ARBA" id="ARBA00022617"/>
    </source>
</evidence>
<dbReference type="InterPro" id="IPR036909">
    <property type="entry name" value="Cyt_c-like_dom_sf"/>
</dbReference>
<dbReference type="Gene3D" id="1.10.760.10">
    <property type="entry name" value="Cytochrome c-like domain"/>
    <property type="match status" value="1"/>
</dbReference>
<dbReference type="InterPro" id="IPR046540">
    <property type="entry name" value="DMFA2_C"/>
</dbReference>